<reference evidence="5 6" key="2">
    <citation type="submission" date="2016-08" db="EMBL/GenBank/DDBJ databases">
        <title>Pervasive Adenine N6-methylation of Active Genes in Fungi.</title>
        <authorList>
            <consortium name="DOE Joint Genome Institute"/>
            <person name="Mondo S.J."/>
            <person name="Dannebaum R.O."/>
            <person name="Kuo R.C."/>
            <person name="Labutti K."/>
            <person name="Haridas S."/>
            <person name="Kuo A."/>
            <person name="Salamov A."/>
            <person name="Ahrendt S.R."/>
            <person name="Lipzen A."/>
            <person name="Sullivan W."/>
            <person name="Andreopoulos W.B."/>
            <person name="Clum A."/>
            <person name="Lindquist E."/>
            <person name="Daum C."/>
            <person name="Ramamoorthy G.K."/>
            <person name="Gryganskyi A."/>
            <person name="Culley D."/>
            <person name="Magnuson J.K."/>
            <person name="James T.Y."/>
            <person name="O'Malley M.A."/>
            <person name="Stajich J.E."/>
            <person name="Spatafora J.W."/>
            <person name="Visel A."/>
            <person name="Grigoriev I.V."/>
        </authorList>
    </citation>
    <scope>NUCLEOTIDE SEQUENCE [LARGE SCALE GENOMIC DNA]</scope>
    <source>
        <strain evidence="6">finn</strain>
    </source>
</reference>
<keyword evidence="3" id="KW-0966">Cell projection</keyword>
<dbReference type="EMBL" id="MCFH01000044">
    <property type="protein sequence ID" value="ORX44662.1"/>
    <property type="molecule type" value="Genomic_DNA"/>
</dbReference>
<comment type="subcellular location">
    <subcellularLocation>
        <location evidence="1">Cell projection</location>
        <location evidence="1">Cilium</location>
        <location evidence="1">Flagellum</location>
    </subcellularLocation>
</comment>
<dbReference type="SUPFAM" id="SSF47391">
    <property type="entry name" value="Dimerization-anchoring domain of cAMP-dependent PK regulatory subunit"/>
    <property type="match status" value="1"/>
</dbReference>
<dbReference type="Proteomes" id="UP000193719">
    <property type="component" value="Unassembled WGS sequence"/>
</dbReference>
<dbReference type="STRING" id="1754191.A0A1Y1V200"/>
<accession>A0A1Y1V200</accession>
<name>A0A1Y1V200_9FUNG</name>
<organism evidence="5 6">
    <name type="scientific">Piromyces finnis</name>
    <dbReference type="NCBI Taxonomy" id="1754191"/>
    <lineage>
        <taxon>Eukaryota</taxon>
        <taxon>Fungi</taxon>
        <taxon>Fungi incertae sedis</taxon>
        <taxon>Chytridiomycota</taxon>
        <taxon>Chytridiomycota incertae sedis</taxon>
        <taxon>Neocallimastigomycetes</taxon>
        <taxon>Neocallimastigales</taxon>
        <taxon>Neocallimastigaceae</taxon>
        <taxon>Piromyces</taxon>
    </lineage>
</organism>
<dbReference type="Gene3D" id="1.20.890.10">
    <property type="entry name" value="cAMP-dependent protein kinase regulatory subunit, dimerization-anchoring domain"/>
    <property type="match status" value="1"/>
</dbReference>
<evidence type="ECO:0000256" key="4">
    <source>
        <dbReference type="ARBA" id="ARBA00035651"/>
    </source>
</evidence>
<comment type="caution">
    <text evidence="5">The sequence shown here is derived from an EMBL/GenBank/DDBJ whole genome shotgun (WGS) entry which is preliminary data.</text>
</comment>
<keyword evidence="2" id="KW-0282">Flagellum</keyword>
<evidence type="ECO:0000256" key="2">
    <source>
        <dbReference type="ARBA" id="ARBA00022846"/>
    </source>
</evidence>
<dbReference type="CDD" id="cd22985">
    <property type="entry name" value="DD_CrRSP11-like"/>
    <property type="match status" value="1"/>
</dbReference>
<proteinExistence type="inferred from homology"/>
<evidence type="ECO:0000313" key="6">
    <source>
        <dbReference type="Proteomes" id="UP000193719"/>
    </source>
</evidence>
<keyword evidence="6" id="KW-1185">Reference proteome</keyword>
<evidence type="ECO:0000313" key="5">
    <source>
        <dbReference type="EMBL" id="ORX44662.1"/>
    </source>
</evidence>
<reference evidence="5 6" key="1">
    <citation type="submission" date="2016-08" db="EMBL/GenBank/DDBJ databases">
        <title>Genomes of anaerobic fungi encode conserved fungal cellulosomes for biomass hydrolysis.</title>
        <authorList>
            <consortium name="DOE Joint Genome Institute"/>
            <person name="Haitjema C.H."/>
            <person name="Gilmore S.P."/>
            <person name="Henske J.K."/>
            <person name="Solomon K.V."/>
            <person name="De Groot R."/>
            <person name="Kuo A."/>
            <person name="Mondo S.J."/>
            <person name="Salamov A.A."/>
            <person name="Labutti K."/>
            <person name="Zhao Z."/>
            <person name="Chiniquy J."/>
            <person name="Barry K."/>
            <person name="Brewer H.M."/>
            <person name="Purvine S.O."/>
            <person name="Wright A.T."/>
            <person name="Boxma B."/>
            <person name="Van Alen T."/>
            <person name="Hackstein J.H."/>
            <person name="Baker S.E."/>
            <person name="Grigoriev I.V."/>
            <person name="O'Malley M.A."/>
        </authorList>
    </citation>
    <scope>NUCLEOTIDE SEQUENCE [LARGE SCALE GENOMIC DNA]</scope>
    <source>
        <strain evidence="6">finn</strain>
    </source>
</reference>
<dbReference type="GO" id="GO:0031514">
    <property type="term" value="C:motile cilium"/>
    <property type="evidence" value="ECO:0007669"/>
    <property type="project" value="UniProtKB-SubCell"/>
</dbReference>
<evidence type="ECO:0008006" key="7">
    <source>
        <dbReference type="Google" id="ProtNLM"/>
    </source>
</evidence>
<protein>
    <recommendedName>
        <fullName evidence="7">RIIa domain-containing protein</fullName>
    </recommendedName>
</protein>
<evidence type="ECO:0000256" key="1">
    <source>
        <dbReference type="ARBA" id="ARBA00004230"/>
    </source>
</evidence>
<sequence length="247" mass="28525">MRIYNGPIYCIEQVRIPPELPDIMKNYAKHIIRTQPDDVIIESYEYFKRLNKLRNSSIDEKEDSLKDIDFNKQTNHNNILDNSNFSINSENHDAAQNKNKKMIQLSPLELESFYERLLDYSNGNEIILISDIRNMSEDANISQNDVNEAIVVGSWENEVEWIKFWSLIVAGSCNNLMSTLKIIINIIGDDNLIPLNKITTVTKFLLESDPNSNENTNKTIISALNEREGDVIEKEQLYDILSILQNN</sequence>
<dbReference type="PANTHER" id="PTHR14952:SF9">
    <property type="entry name" value="EF-HAND DOMAIN-CONTAINING PROTEIN"/>
    <property type="match status" value="1"/>
</dbReference>
<dbReference type="AlphaFoldDB" id="A0A1Y1V200"/>
<dbReference type="PANTHER" id="PTHR14952">
    <property type="entry name" value="ROPPORIN-1-LIKE PROTEIN"/>
    <property type="match status" value="1"/>
</dbReference>
<comment type="similarity">
    <text evidence="4">Belongs to the ropporin family.</text>
</comment>
<gene>
    <name evidence="5" type="ORF">BCR36DRAFT_301264</name>
</gene>
<evidence type="ECO:0000256" key="3">
    <source>
        <dbReference type="ARBA" id="ARBA00023273"/>
    </source>
</evidence>
<keyword evidence="2" id="KW-0969">Cilium</keyword>
<dbReference type="OrthoDB" id="10067602at2759"/>